<dbReference type="Proteomes" id="UP000813824">
    <property type="component" value="Unassembled WGS sequence"/>
</dbReference>
<feature type="compositionally biased region" description="Acidic residues" evidence="2">
    <location>
        <begin position="265"/>
        <end position="290"/>
    </location>
</feature>
<dbReference type="SUPFAM" id="SSF52833">
    <property type="entry name" value="Thioredoxin-like"/>
    <property type="match status" value="1"/>
</dbReference>
<evidence type="ECO:0000256" key="2">
    <source>
        <dbReference type="SAM" id="MobiDB-lite"/>
    </source>
</evidence>
<comment type="similarity">
    <text evidence="1">Belongs to the phosducin family.</text>
</comment>
<dbReference type="OrthoDB" id="70588at2759"/>
<feature type="compositionally biased region" description="Basic and acidic residues" evidence="2">
    <location>
        <begin position="84"/>
        <end position="104"/>
    </location>
</feature>
<dbReference type="EMBL" id="JAEVFJ010000063">
    <property type="protein sequence ID" value="KAH8077484.1"/>
    <property type="molecule type" value="Genomic_DNA"/>
</dbReference>
<gene>
    <name evidence="4" type="ORF">BXZ70DRAFT_696753</name>
</gene>
<dbReference type="InterPro" id="IPR051499">
    <property type="entry name" value="Phosducin-like_reg"/>
</dbReference>
<comment type="caution">
    <text evidence="4">The sequence shown here is derived from an EMBL/GenBank/DDBJ whole genome shotgun (WGS) entry which is preliminary data.</text>
</comment>
<feature type="compositionally biased region" description="Polar residues" evidence="2">
    <location>
        <begin position="230"/>
        <end position="241"/>
    </location>
</feature>
<proteinExistence type="inferred from homology"/>
<feature type="compositionally biased region" description="Low complexity" evidence="2">
    <location>
        <begin position="17"/>
        <end position="33"/>
    </location>
</feature>
<dbReference type="PANTHER" id="PTHR46052">
    <property type="entry name" value="PHOSDUCIN-LIKE PROTEIN"/>
    <property type="match status" value="1"/>
</dbReference>
<dbReference type="Gene3D" id="3.40.30.10">
    <property type="entry name" value="Glutaredoxin"/>
    <property type="match status" value="1"/>
</dbReference>
<evidence type="ECO:0000259" key="3">
    <source>
        <dbReference type="Pfam" id="PF02114"/>
    </source>
</evidence>
<accession>A0A8K0XJR7</accession>
<evidence type="ECO:0000256" key="1">
    <source>
        <dbReference type="ARBA" id="ARBA00009686"/>
    </source>
</evidence>
<sequence length="364" mass="40774">MDGNIEDLVLSGKLFNPPSRSSSPVRTPSPSSPARIAQWPPHDSDEEFDYDSDEARRRAIEDKLQSQNEESIGMGPGRTGVKGVIRDRKEAEANQRSKRAEGVNELNKRMEKASLGGKTWAEEEKERLEEKAREEGKTFEEFVSRGEATSSHDRRGRFGHLREVGLQGYLQAIEGEEKDVWVVMHIYDPSLDRCAKLDDTLALLARNYPSTKFLHVRAGAIGFASAQRPGPSQSSLSNLSVPKQPFRLTRTPSRKILVPGRYPGSDDEDDEDDDGYGSSGEDEGWDDDKVDTDVLPTMLVYRGGELVHSWVRVDWEAKTGVEDLLKRNHIVSSTGSTARRDLNDDLDEEFDDGELVFGNSDDEY</sequence>
<dbReference type="PANTHER" id="PTHR46052:SF1">
    <property type="entry name" value="PHOSDUCIN-LIKE PROTEIN"/>
    <property type="match status" value="1"/>
</dbReference>
<feature type="region of interest" description="Disordered" evidence="2">
    <location>
        <begin position="225"/>
        <end position="244"/>
    </location>
</feature>
<name>A0A8K0XJR7_9AGAR</name>
<evidence type="ECO:0000313" key="5">
    <source>
        <dbReference type="Proteomes" id="UP000813824"/>
    </source>
</evidence>
<feature type="region of interest" description="Disordered" evidence="2">
    <location>
        <begin position="256"/>
        <end position="290"/>
    </location>
</feature>
<reference evidence="4" key="1">
    <citation type="journal article" date="2021" name="New Phytol.">
        <title>Evolutionary innovations through gain and loss of genes in the ectomycorrhizal Boletales.</title>
        <authorList>
            <person name="Wu G."/>
            <person name="Miyauchi S."/>
            <person name="Morin E."/>
            <person name="Kuo A."/>
            <person name="Drula E."/>
            <person name="Varga T."/>
            <person name="Kohler A."/>
            <person name="Feng B."/>
            <person name="Cao Y."/>
            <person name="Lipzen A."/>
            <person name="Daum C."/>
            <person name="Hundley H."/>
            <person name="Pangilinan J."/>
            <person name="Johnson J."/>
            <person name="Barry K."/>
            <person name="LaButti K."/>
            <person name="Ng V."/>
            <person name="Ahrendt S."/>
            <person name="Min B."/>
            <person name="Choi I.G."/>
            <person name="Park H."/>
            <person name="Plett J.M."/>
            <person name="Magnuson J."/>
            <person name="Spatafora J.W."/>
            <person name="Nagy L.G."/>
            <person name="Henrissat B."/>
            <person name="Grigoriev I.V."/>
            <person name="Yang Z.L."/>
            <person name="Xu J."/>
            <person name="Martin F.M."/>
        </authorList>
    </citation>
    <scope>NUCLEOTIDE SEQUENCE</scope>
    <source>
        <strain evidence="4">KKN 215</strain>
    </source>
</reference>
<feature type="domain" description="Phosducin" evidence="3">
    <location>
        <begin position="167"/>
        <end position="225"/>
    </location>
</feature>
<feature type="compositionally biased region" description="Basic and acidic residues" evidence="2">
    <location>
        <begin position="53"/>
        <end position="64"/>
    </location>
</feature>
<dbReference type="InterPro" id="IPR024253">
    <property type="entry name" value="Phosducin_thioredoxin-like_dom"/>
</dbReference>
<keyword evidence="5" id="KW-1185">Reference proteome</keyword>
<evidence type="ECO:0000313" key="4">
    <source>
        <dbReference type="EMBL" id="KAH8077484.1"/>
    </source>
</evidence>
<feature type="region of interest" description="Disordered" evidence="2">
    <location>
        <begin position="11"/>
        <end position="104"/>
    </location>
</feature>
<dbReference type="InterPro" id="IPR036249">
    <property type="entry name" value="Thioredoxin-like_sf"/>
</dbReference>
<dbReference type="Pfam" id="PF02114">
    <property type="entry name" value="Phosducin"/>
    <property type="match status" value="1"/>
</dbReference>
<organism evidence="4 5">
    <name type="scientific">Cristinia sonorae</name>
    <dbReference type="NCBI Taxonomy" id="1940300"/>
    <lineage>
        <taxon>Eukaryota</taxon>
        <taxon>Fungi</taxon>
        <taxon>Dikarya</taxon>
        <taxon>Basidiomycota</taxon>
        <taxon>Agaricomycotina</taxon>
        <taxon>Agaricomycetes</taxon>
        <taxon>Agaricomycetidae</taxon>
        <taxon>Agaricales</taxon>
        <taxon>Pleurotineae</taxon>
        <taxon>Stephanosporaceae</taxon>
        <taxon>Cristinia</taxon>
    </lineage>
</organism>
<dbReference type="AlphaFoldDB" id="A0A8K0XJR7"/>
<protein>
    <recommendedName>
        <fullName evidence="3">Phosducin domain-containing protein</fullName>
    </recommendedName>
</protein>